<protein>
    <recommendedName>
        <fullName evidence="3">PAS domain-containing protein</fullName>
    </recommendedName>
</protein>
<dbReference type="AlphaFoldDB" id="A0A4R3JTJ8"/>
<dbReference type="Gene3D" id="3.30.450.20">
    <property type="entry name" value="PAS domain"/>
    <property type="match status" value="1"/>
</dbReference>
<dbReference type="RefSeq" id="WP_126460044.1">
    <property type="nucleotide sequence ID" value="NZ_AP018721.1"/>
</dbReference>
<keyword evidence="2" id="KW-1185">Reference proteome</keyword>
<evidence type="ECO:0000313" key="1">
    <source>
        <dbReference type="EMBL" id="TCS69005.1"/>
    </source>
</evidence>
<name>A0A4R3JTJ8_9PROT</name>
<accession>A0A4R3JTJ8</accession>
<dbReference type="Proteomes" id="UP000295135">
    <property type="component" value="Unassembled WGS sequence"/>
</dbReference>
<dbReference type="SUPFAM" id="SSF103190">
    <property type="entry name" value="Sensory domain-like"/>
    <property type="match status" value="1"/>
</dbReference>
<evidence type="ECO:0008006" key="3">
    <source>
        <dbReference type="Google" id="ProtNLM"/>
    </source>
</evidence>
<sequence>MPAQPGTLEEQIARQREALTDMLRVPLGRAAEACGRAWGDRVSLDVVLTEAFRTLPFGNFMYAMDTNGVQVSSNMSREGLIDEDFGRDRSYRPYMKEAVPAEGFLLSQAYISERAKRPSLTAIHVVRNPEGRVLGFVGVDFDLRDLPITRELLQQPAQWRQIKGDPSIRGTVFHQTRSDSIMDQQIDTVIGVVRELMVAHGIYHIILHFSSSRAVAWHIDDPYRYRLLDIDELTSPDSCLAYPRRPYPKNAEVRASQISPVLQNLKSLRFMDDMFYLRSGTLNIFNGVVGLTFSCDGSHYVPVNEFLSKGTDFWVSGGALGAAD</sequence>
<comment type="caution">
    <text evidence="1">The sequence shown here is derived from an EMBL/GenBank/DDBJ whole genome shotgun (WGS) entry which is preliminary data.</text>
</comment>
<evidence type="ECO:0000313" key="2">
    <source>
        <dbReference type="Proteomes" id="UP000295135"/>
    </source>
</evidence>
<dbReference type="CDD" id="cd18773">
    <property type="entry name" value="PDC1_HK_sensor"/>
    <property type="match status" value="1"/>
</dbReference>
<proteinExistence type="predicted"/>
<dbReference type="OrthoDB" id="8477901at2"/>
<dbReference type="EMBL" id="SLZY01000022">
    <property type="protein sequence ID" value="TCS69005.1"/>
    <property type="molecule type" value="Genomic_DNA"/>
</dbReference>
<organism evidence="1 2">
    <name type="scientific">Sulfuritortus calidifontis</name>
    <dbReference type="NCBI Taxonomy" id="1914471"/>
    <lineage>
        <taxon>Bacteria</taxon>
        <taxon>Pseudomonadati</taxon>
        <taxon>Pseudomonadota</taxon>
        <taxon>Betaproteobacteria</taxon>
        <taxon>Nitrosomonadales</taxon>
        <taxon>Thiobacillaceae</taxon>
        <taxon>Sulfuritortus</taxon>
    </lineage>
</organism>
<reference evidence="1 2" key="1">
    <citation type="submission" date="2019-03" db="EMBL/GenBank/DDBJ databases">
        <title>Genomic Encyclopedia of Type Strains, Phase IV (KMG-IV): sequencing the most valuable type-strain genomes for metagenomic binning, comparative biology and taxonomic classification.</title>
        <authorList>
            <person name="Goeker M."/>
        </authorList>
    </citation>
    <scope>NUCLEOTIDE SEQUENCE [LARGE SCALE GENOMIC DNA]</scope>
    <source>
        <strain evidence="1 2">DSM 103923</strain>
    </source>
</reference>
<gene>
    <name evidence="1" type="ORF">EDC61_12220</name>
</gene>
<dbReference type="InterPro" id="IPR029151">
    <property type="entry name" value="Sensor-like_sf"/>
</dbReference>